<reference evidence="10" key="1">
    <citation type="journal article" date="2019" name="Int. J. Syst. Evol. Microbiol.">
        <title>The Global Catalogue of Microorganisms (GCM) 10K type strain sequencing project: providing services to taxonomists for standard genome sequencing and annotation.</title>
        <authorList>
            <consortium name="The Broad Institute Genomics Platform"/>
            <consortium name="The Broad Institute Genome Sequencing Center for Infectious Disease"/>
            <person name="Wu L."/>
            <person name="Ma J."/>
        </authorList>
    </citation>
    <scope>NUCLEOTIDE SEQUENCE [LARGE SCALE GENOMIC DNA]</scope>
    <source>
        <strain evidence="10">JCM 18303</strain>
    </source>
</reference>
<feature type="transmembrane region" description="Helical" evidence="7">
    <location>
        <begin position="364"/>
        <end position="384"/>
    </location>
</feature>
<keyword evidence="6 7" id="KW-0472">Membrane</keyword>
<dbReference type="PANTHER" id="PTHR43414">
    <property type="entry name" value="MULTIDRUG RESISTANCE PROTEIN MDTG"/>
    <property type="match status" value="1"/>
</dbReference>
<dbReference type="PANTHER" id="PTHR43414:SF6">
    <property type="entry name" value="MULTIDRUG RESISTANCE PROTEIN MDTG"/>
    <property type="match status" value="1"/>
</dbReference>
<evidence type="ECO:0000259" key="8">
    <source>
        <dbReference type="PROSITE" id="PS50850"/>
    </source>
</evidence>
<keyword evidence="3" id="KW-1003">Cell membrane</keyword>
<feature type="transmembrane region" description="Helical" evidence="7">
    <location>
        <begin position="273"/>
        <end position="292"/>
    </location>
</feature>
<keyword evidence="5 7" id="KW-1133">Transmembrane helix</keyword>
<evidence type="ECO:0000313" key="9">
    <source>
        <dbReference type="EMBL" id="GAA5159947.1"/>
    </source>
</evidence>
<organism evidence="9 10">
    <name type="scientific">Pseudonocardia eucalypti</name>
    <dbReference type="NCBI Taxonomy" id="648755"/>
    <lineage>
        <taxon>Bacteria</taxon>
        <taxon>Bacillati</taxon>
        <taxon>Actinomycetota</taxon>
        <taxon>Actinomycetes</taxon>
        <taxon>Pseudonocardiales</taxon>
        <taxon>Pseudonocardiaceae</taxon>
        <taxon>Pseudonocardia</taxon>
    </lineage>
</organism>
<evidence type="ECO:0000256" key="5">
    <source>
        <dbReference type="ARBA" id="ARBA00022989"/>
    </source>
</evidence>
<dbReference type="PROSITE" id="PS50850">
    <property type="entry name" value="MFS"/>
    <property type="match status" value="1"/>
</dbReference>
<evidence type="ECO:0000313" key="10">
    <source>
        <dbReference type="Proteomes" id="UP001428817"/>
    </source>
</evidence>
<dbReference type="EMBL" id="BAABJP010000020">
    <property type="protein sequence ID" value="GAA5159947.1"/>
    <property type="molecule type" value="Genomic_DNA"/>
</dbReference>
<feature type="transmembrane region" description="Helical" evidence="7">
    <location>
        <begin position="129"/>
        <end position="150"/>
    </location>
</feature>
<sequence>MFVCFGGSVTTIVAMTLLIPYLPIYIRELGVTDPRAVAQWSGVTFGATFLMAALTAPLWGALGDRYGRKSMLIRASAGMTVAMSLTGLVQNVWQLLALRLLVGLLGGYTSGSTVLVATQTPKNRSAWALGVLSSGIMAGSVIGPLLGGIAPDLIGIRATFFLSGATIFCAFLATTFLIKERRPARAPAAEPGQPKRRTAWSGVTHPWRLAALLTTAMLLMFATMSVEPIITVYVTQLAPGTTAVATIAGVVMAAGALGTIVSAPRLGKLADRIGHPPVICGCLLVAAALLTLQAAAQNNLQLGLLRFLMGLSLGGLLPAITASIRHNVGADGAGQILGYSISAQYVGQVAGPTTGGFVGGHFGMPAVFLSTSFLLVVGAALTWWTRGRVPSAERAG</sequence>
<evidence type="ECO:0000256" key="1">
    <source>
        <dbReference type="ARBA" id="ARBA00004651"/>
    </source>
</evidence>
<feature type="domain" description="Major facilitator superfamily (MFS) profile" evidence="8">
    <location>
        <begin position="1"/>
        <end position="390"/>
    </location>
</feature>
<feature type="transmembrane region" description="Helical" evidence="7">
    <location>
        <begin position="7"/>
        <end position="26"/>
    </location>
</feature>
<proteinExistence type="predicted"/>
<evidence type="ECO:0000256" key="4">
    <source>
        <dbReference type="ARBA" id="ARBA00022692"/>
    </source>
</evidence>
<protein>
    <submittedName>
        <fullName evidence="9">Multidrug efflux MFS transporter</fullName>
    </submittedName>
</protein>
<dbReference type="InterPro" id="IPR020846">
    <property type="entry name" value="MFS_dom"/>
</dbReference>
<evidence type="ECO:0000256" key="6">
    <source>
        <dbReference type="ARBA" id="ARBA00023136"/>
    </source>
</evidence>
<name>A0ABP9QD76_9PSEU</name>
<feature type="transmembrane region" description="Helical" evidence="7">
    <location>
        <begin position="156"/>
        <end position="178"/>
    </location>
</feature>
<feature type="transmembrane region" description="Helical" evidence="7">
    <location>
        <begin position="38"/>
        <end position="59"/>
    </location>
</feature>
<dbReference type="PRINTS" id="PR01035">
    <property type="entry name" value="TCRTETA"/>
</dbReference>
<dbReference type="Pfam" id="PF07690">
    <property type="entry name" value="MFS_1"/>
    <property type="match status" value="1"/>
</dbReference>
<dbReference type="InterPro" id="IPR001958">
    <property type="entry name" value="Tet-R_TetA/multi-R_MdtG-like"/>
</dbReference>
<keyword evidence="10" id="KW-1185">Reference proteome</keyword>
<accession>A0ABP9QD76</accession>
<feature type="transmembrane region" description="Helical" evidence="7">
    <location>
        <begin position="240"/>
        <end position="261"/>
    </location>
</feature>
<dbReference type="InterPro" id="IPR011701">
    <property type="entry name" value="MFS"/>
</dbReference>
<feature type="transmembrane region" description="Helical" evidence="7">
    <location>
        <begin position="304"/>
        <end position="324"/>
    </location>
</feature>
<feature type="transmembrane region" description="Helical" evidence="7">
    <location>
        <begin position="209"/>
        <end position="234"/>
    </location>
</feature>
<dbReference type="Gene3D" id="1.20.1250.20">
    <property type="entry name" value="MFS general substrate transporter like domains"/>
    <property type="match status" value="1"/>
</dbReference>
<comment type="caution">
    <text evidence="9">The sequence shown here is derived from an EMBL/GenBank/DDBJ whole genome shotgun (WGS) entry which is preliminary data.</text>
</comment>
<keyword evidence="2" id="KW-0813">Transport</keyword>
<dbReference type="SUPFAM" id="SSF103473">
    <property type="entry name" value="MFS general substrate transporter"/>
    <property type="match status" value="1"/>
</dbReference>
<evidence type="ECO:0000256" key="7">
    <source>
        <dbReference type="SAM" id="Phobius"/>
    </source>
</evidence>
<dbReference type="Gene3D" id="1.20.1720.10">
    <property type="entry name" value="Multidrug resistance protein D"/>
    <property type="match status" value="1"/>
</dbReference>
<evidence type="ECO:0000256" key="2">
    <source>
        <dbReference type="ARBA" id="ARBA00022448"/>
    </source>
</evidence>
<dbReference type="InterPro" id="IPR036259">
    <property type="entry name" value="MFS_trans_sf"/>
</dbReference>
<gene>
    <name evidence="9" type="ORF">GCM10023321_41780</name>
</gene>
<keyword evidence="4 7" id="KW-0812">Transmembrane</keyword>
<comment type="subcellular location">
    <subcellularLocation>
        <location evidence="1">Cell membrane</location>
        <topology evidence="1">Multi-pass membrane protein</topology>
    </subcellularLocation>
</comment>
<feature type="transmembrane region" description="Helical" evidence="7">
    <location>
        <begin position="96"/>
        <end position="117"/>
    </location>
</feature>
<dbReference type="Proteomes" id="UP001428817">
    <property type="component" value="Unassembled WGS sequence"/>
</dbReference>
<evidence type="ECO:0000256" key="3">
    <source>
        <dbReference type="ARBA" id="ARBA00022475"/>
    </source>
</evidence>